<evidence type="ECO:0000313" key="9">
    <source>
        <dbReference type="Proteomes" id="UP000034029"/>
    </source>
</evidence>
<organism evidence="8 10">
    <name type="scientific">Salinicoccus halodurans</name>
    <dbReference type="NCBI Taxonomy" id="407035"/>
    <lineage>
        <taxon>Bacteria</taxon>
        <taxon>Bacillati</taxon>
        <taxon>Bacillota</taxon>
        <taxon>Bacilli</taxon>
        <taxon>Bacillales</taxon>
        <taxon>Staphylococcaceae</taxon>
        <taxon>Salinicoccus</taxon>
    </lineage>
</organism>
<dbReference type="GO" id="GO:0030655">
    <property type="term" value="P:beta-lactam antibiotic catabolic process"/>
    <property type="evidence" value="ECO:0007669"/>
    <property type="project" value="InterPro"/>
</dbReference>
<dbReference type="PANTHER" id="PTHR35333">
    <property type="entry name" value="BETA-LACTAMASE"/>
    <property type="match status" value="1"/>
</dbReference>
<dbReference type="PROSITE" id="PS00146">
    <property type="entry name" value="BETA_LACTAMASE_A"/>
    <property type="match status" value="1"/>
</dbReference>
<accession>A0A0F7HJ33</accession>
<dbReference type="InterPro" id="IPR000871">
    <property type="entry name" value="Beta-lactam_class-A"/>
</dbReference>
<dbReference type="EMBL" id="CP011366">
    <property type="protein sequence ID" value="AKG73018.1"/>
    <property type="molecule type" value="Genomic_DNA"/>
</dbReference>
<keyword evidence="4 5" id="KW-0046">Antibiotic resistance</keyword>
<evidence type="ECO:0000256" key="1">
    <source>
        <dbReference type="ARBA" id="ARBA00009009"/>
    </source>
</evidence>
<evidence type="ECO:0000256" key="5">
    <source>
        <dbReference type="RuleBase" id="RU361140"/>
    </source>
</evidence>
<evidence type="ECO:0000313" key="10">
    <source>
        <dbReference type="Proteomes" id="UP000183090"/>
    </source>
</evidence>
<dbReference type="PRINTS" id="PR00118">
    <property type="entry name" value="BLACTAMASEA"/>
</dbReference>
<keyword evidence="3 5" id="KW-0378">Hydrolase</keyword>
<dbReference type="EC" id="3.5.2.6" evidence="2 5"/>
<dbReference type="Pfam" id="PF13354">
    <property type="entry name" value="Beta-lactamase2"/>
    <property type="match status" value="1"/>
</dbReference>
<dbReference type="Proteomes" id="UP000183090">
    <property type="component" value="Unassembled WGS sequence"/>
</dbReference>
<dbReference type="NCBIfam" id="NF033103">
    <property type="entry name" value="bla_class_A"/>
    <property type="match status" value="1"/>
</dbReference>
<dbReference type="PANTHER" id="PTHR35333:SF3">
    <property type="entry name" value="BETA-LACTAMASE-TYPE TRANSPEPTIDASE FOLD CONTAINING PROTEIN"/>
    <property type="match status" value="1"/>
</dbReference>
<gene>
    <name evidence="7" type="ORF">AAT16_01520</name>
    <name evidence="8" type="ORF">SAMN05216235_1678</name>
</gene>
<reference evidence="7 9" key="1">
    <citation type="journal article" date="2015" name="Int. J. Syst. Evol. Microbiol.">
        <title>Complete genome sequence of Salinicoccus halodurans H3B36, isolated from the Qaidam Basin in China.</title>
        <authorList>
            <person name="Jiang K."/>
            <person name="Xue Y."/>
            <person name="Ma Y."/>
        </authorList>
    </citation>
    <scope>NUCLEOTIDE SEQUENCE [LARGE SCALE GENOMIC DNA]</scope>
    <source>
        <strain evidence="7 9">H3B36</strain>
    </source>
</reference>
<dbReference type="PROSITE" id="PS51257">
    <property type="entry name" value="PROKAR_LIPOPROTEIN"/>
    <property type="match status" value="1"/>
</dbReference>
<proteinExistence type="inferred from homology"/>
<dbReference type="Proteomes" id="UP000034029">
    <property type="component" value="Chromosome"/>
</dbReference>
<dbReference type="AlphaFoldDB" id="A0A0F7HJ33"/>
<dbReference type="InterPro" id="IPR023650">
    <property type="entry name" value="Beta-lactam_class-A_AS"/>
</dbReference>
<reference evidence="8 10" key="3">
    <citation type="submission" date="2016-10" db="EMBL/GenBank/DDBJ databases">
        <authorList>
            <person name="Varghese N."/>
            <person name="Submissions S."/>
        </authorList>
    </citation>
    <scope>NUCLEOTIDE SEQUENCE [LARGE SCALE GENOMIC DNA]</scope>
    <source>
        <strain evidence="8 10">CGMCC 1.6501</strain>
    </source>
</reference>
<name>A0A0F7HJ33_9STAP</name>
<dbReference type="Gene3D" id="3.40.710.10">
    <property type="entry name" value="DD-peptidase/beta-lactamase superfamily"/>
    <property type="match status" value="1"/>
</dbReference>
<comment type="catalytic activity">
    <reaction evidence="5">
        <text>a beta-lactam + H2O = a substituted beta-amino acid</text>
        <dbReference type="Rhea" id="RHEA:20401"/>
        <dbReference type="ChEBI" id="CHEBI:15377"/>
        <dbReference type="ChEBI" id="CHEBI:35627"/>
        <dbReference type="ChEBI" id="CHEBI:140347"/>
        <dbReference type="EC" id="3.5.2.6"/>
    </reaction>
</comment>
<dbReference type="OrthoDB" id="9784149at2"/>
<dbReference type="InterPro" id="IPR012338">
    <property type="entry name" value="Beta-lactam/transpept-like"/>
</dbReference>
<sequence>MKRNTVVTAAFILAAIMLMGCSDKGENKAEGQETKKNTDDAMGQIEKEYDANLGVYALDTGSGQTVSYNADERFAYASTHKALAAGVLLQQNDIEELGRTVEISEADLVNYNPVTEDYVGEAMTLEQLAEASLHYSDNTAGNLILEEIGGPEGFKRALRDMGDDVTNPVRSEPNLNEFIPDDPSDTSTPRALTSSLKSLTVGDALPGEKQKLLIDWLKGNQTGDTLIRAGLPENWEVGDRTGAATYGTRNAIAVIRPPGGEPIFLAVLSNKDKKDAEYDDELIQRATEETIKALEQ</sequence>
<dbReference type="SUPFAM" id="SSF56601">
    <property type="entry name" value="beta-lactamase/transpeptidase-like"/>
    <property type="match status" value="1"/>
</dbReference>
<protein>
    <recommendedName>
        <fullName evidence="2 5">Beta-lactamase</fullName>
        <ecNumber evidence="2 5">3.5.2.6</ecNumber>
    </recommendedName>
</protein>
<comment type="similarity">
    <text evidence="1 5">Belongs to the class-A beta-lactamase family.</text>
</comment>
<reference evidence="9" key="2">
    <citation type="submission" date="2015-04" db="EMBL/GenBank/DDBJ databases">
        <title>Complete genome sequence of Salinicoccus halodurans strain H3B36, isolated from the Qaidam basin of China.</title>
        <authorList>
            <person name="Ma Y."/>
            <person name="Jiang K."/>
            <person name="Xue Y."/>
        </authorList>
    </citation>
    <scope>NUCLEOTIDE SEQUENCE [LARGE SCALE GENOMIC DNA]</scope>
    <source>
        <strain evidence="9">H3B36</strain>
    </source>
</reference>
<evidence type="ECO:0000256" key="2">
    <source>
        <dbReference type="ARBA" id="ARBA00012865"/>
    </source>
</evidence>
<evidence type="ECO:0000313" key="8">
    <source>
        <dbReference type="EMBL" id="SFK77523.1"/>
    </source>
</evidence>
<keyword evidence="9" id="KW-1185">Reference proteome</keyword>
<evidence type="ECO:0000256" key="3">
    <source>
        <dbReference type="ARBA" id="ARBA00022801"/>
    </source>
</evidence>
<dbReference type="GO" id="GO:0008800">
    <property type="term" value="F:beta-lactamase activity"/>
    <property type="evidence" value="ECO:0007669"/>
    <property type="project" value="UniProtKB-UniRule"/>
</dbReference>
<dbReference type="GO" id="GO:0046677">
    <property type="term" value="P:response to antibiotic"/>
    <property type="evidence" value="ECO:0007669"/>
    <property type="project" value="UniProtKB-UniRule"/>
</dbReference>
<feature type="domain" description="Beta-lactamase class A catalytic" evidence="6">
    <location>
        <begin position="54"/>
        <end position="268"/>
    </location>
</feature>
<evidence type="ECO:0000256" key="4">
    <source>
        <dbReference type="ARBA" id="ARBA00023251"/>
    </source>
</evidence>
<dbReference type="RefSeq" id="WP_046789210.1">
    <property type="nucleotide sequence ID" value="NZ_CP011366.1"/>
</dbReference>
<dbReference type="KEGG" id="shv:AAT16_01520"/>
<dbReference type="EMBL" id="FOTB01000003">
    <property type="protein sequence ID" value="SFK77523.1"/>
    <property type="molecule type" value="Genomic_DNA"/>
</dbReference>
<evidence type="ECO:0000313" key="7">
    <source>
        <dbReference type="EMBL" id="AKG73018.1"/>
    </source>
</evidence>
<dbReference type="InterPro" id="IPR045155">
    <property type="entry name" value="Beta-lactam_cat"/>
</dbReference>
<evidence type="ECO:0000259" key="6">
    <source>
        <dbReference type="Pfam" id="PF13354"/>
    </source>
</evidence>